<dbReference type="FunFam" id="3.40.1280.10:FF:000008">
    <property type="entry name" value="Group 3 RNA methyltransferase TrmH"/>
    <property type="match status" value="1"/>
</dbReference>
<name>A0A7C3CNA4_9BACT</name>
<reference evidence="5" key="1">
    <citation type="journal article" date="2020" name="mSystems">
        <title>Genome- and Community-Level Interaction Insights into Carbon Utilization and Element Cycling Functions of Hydrothermarchaeota in Hydrothermal Sediment.</title>
        <authorList>
            <person name="Zhou Z."/>
            <person name="Liu Y."/>
            <person name="Xu W."/>
            <person name="Pan J."/>
            <person name="Luo Z.H."/>
            <person name="Li M."/>
        </authorList>
    </citation>
    <scope>NUCLEOTIDE SEQUENCE [LARGE SCALE GENOMIC DNA]</scope>
    <source>
        <strain evidence="5">HyVt-483</strain>
    </source>
</reference>
<dbReference type="GO" id="GO:0006396">
    <property type="term" value="P:RNA processing"/>
    <property type="evidence" value="ECO:0007669"/>
    <property type="project" value="InterPro"/>
</dbReference>
<dbReference type="SMART" id="SM00967">
    <property type="entry name" value="SpoU_sub_bind"/>
    <property type="match status" value="1"/>
</dbReference>
<evidence type="ECO:0000256" key="3">
    <source>
        <dbReference type="ARBA" id="ARBA00022679"/>
    </source>
</evidence>
<keyword evidence="3" id="KW-0808">Transferase</keyword>
<feature type="domain" description="RNA 2-O ribose methyltransferase substrate binding" evidence="4">
    <location>
        <begin position="12"/>
        <end position="88"/>
    </location>
</feature>
<dbReference type="Pfam" id="PF08032">
    <property type="entry name" value="SpoU_sub_bind"/>
    <property type="match status" value="1"/>
</dbReference>
<dbReference type="InterPro" id="IPR029028">
    <property type="entry name" value="Alpha/beta_knot_MTases"/>
</dbReference>
<dbReference type="CDD" id="cd18103">
    <property type="entry name" value="SpoU-like_RlmB"/>
    <property type="match status" value="1"/>
</dbReference>
<dbReference type="SUPFAM" id="SSF55315">
    <property type="entry name" value="L30e-like"/>
    <property type="match status" value="1"/>
</dbReference>
<dbReference type="Pfam" id="PF00588">
    <property type="entry name" value="SpoU_methylase"/>
    <property type="match status" value="1"/>
</dbReference>
<comment type="similarity">
    <text evidence="1">Belongs to the class IV-like SAM-binding methyltransferase superfamily. RNA methyltransferase TrmH family.</text>
</comment>
<dbReference type="PANTHER" id="PTHR46429">
    <property type="entry name" value="23S RRNA (GUANOSINE-2'-O-)-METHYLTRANSFERASE RLMB"/>
    <property type="match status" value="1"/>
</dbReference>
<dbReference type="EMBL" id="DRMH01000076">
    <property type="protein sequence ID" value="HFC97955.1"/>
    <property type="molecule type" value="Genomic_DNA"/>
</dbReference>
<accession>A0A7C3CNA4</accession>
<dbReference type="PANTHER" id="PTHR46429:SF1">
    <property type="entry name" value="23S RRNA (GUANOSINE-2'-O-)-METHYLTRANSFERASE RLMB"/>
    <property type="match status" value="1"/>
</dbReference>
<dbReference type="Proteomes" id="UP000886043">
    <property type="component" value="Unassembled WGS sequence"/>
</dbReference>
<dbReference type="SUPFAM" id="SSF75217">
    <property type="entry name" value="alpha/beta knot"/>
    <property type="match status" value="1"/>
</dbReference>
<comment type="caution">
    <text evidence="5">The sequence shown here is derived from an EMBL/GenBank/DDBJ whole genome shotgun (WGS) entry which is preliminary data.</text>
</comment>
<evidence type="ECO:0000256" key="2">
    <source>
        <dbReference type="ARBA" id="ARBA00022603"/>
    </source>
</evidence>
<dbReference type="GO" id="GO:0008173">
    <property type="term" value="F:RNA methyltransferase activity"/>
    <property type="evidence" value="ECO:0007669"/>
    <property type="project" value="InterPro"/>
</dbReference>
<dbReference type="Gene3D" id="3.30.1330.30">
    <property type="match status" value="1"/>
</dbReference>
<dbReference type="GO" id="GO:0032259">
    <property type="term" value="P:methylation"/>
    <property type="evidence" value="ECO:0007669"/>
    <property type="project" value="UniProtKB-KW"/>
</dbReference>
<dbReference type="InterPro" id="IPR029064">
    <property type="entry name" value="Ribosomal_eL30-like_sf"/>
</dbReference>
<evidence type="ECO:0000313" key="5">
    <source>
        <dbReference type="EMBL" id="HFC97955.1"/>
    </source>
</evidence>
<sequence length="257" mass="28022">MSPPAGSLMSRVVWGVNPVLELLRSQPERVEEIWLAASGLKGKRRRILDLARNLEVPVKVVREFHPPKVPSGAPTQGVVAYLREFDYLPWPEFEEELSSVPDPVVLLLDELTDPQNVGSLIRSAEVLGARGVVIPKHRAAGITPTVIKASAGAVFHLPIVRVVNLRQALRRLKELGFTLYGLDAAGPREIMETDLTGPVGLVIGSEGRGLRESVRRECDLLVRIPVQGRIESLNAAVAGAIALYETLRQRLCTASTA</sequence>
<protein>
    <submittedName>
        <fullName evidence="5">23S rRNA (Guanosine(2251)-2'-O)-methyltransferase RlmB</fullName>
    </submittedName>
</protein>
<dbReference type="NCBIfam" id="TIGR00186">
    <property type="entry name" value="rRNA_methyl_3"/>
    <property type="match status" value="1"/>
</dbReference>
<dbReference type="InterPro" id="IPR013123">
    <property type="entry name" value="SpoU_subst-bd"/>
</dbReference>
<evidence type="ECO:0000259" key="4">
    <source>
        <dbReference type="SMART" id="SM00967"/>
    </source>
</evidence>
<keyword evidence="2" id="KW-0489">Methyltransferase</keyword>
<dbReference type="AlphaFoldDB" id="A0A7C3CNA4"/>
<dbReference type="GO" id="GO:0005829">
    <property type="term" value="C:cytosol"/>
    <property type="evidence" value="ECO:0007669"/>
    <property type="project" value="TreeGrafter"/>
</dbReference>
<dbReference type="InterPro" id="IPR029026">
    <property type="entry name" value="tRNA_m1G_MTases_N"/>
</dbReference>
<dbReference type="InterPro" id="IPR001537">
    <property type="entry name" value="SpoU_MeTrfase"/>
</dbReference>
<evidence type="ECO:0000256" key="1">
    <source>
        <dbReference type="ARBA" id="ARBA00007228"/>
    </source>
</evidence>
<dbReference type="GO" id="GO:0003723">
    <property type="term" value="F:RNA binding"/>
    <property type="evidence" value="ECO:0007669"/>
    <property type="project" value="InterPro"/>
</dbReference>
<dbReference type="Gene3D" id="3.40.1280.10">
    <property type="match status" value="1"/>
</dbReference>
<organism evidence="5">
    <name type="scientific">Thermosulfurimonas dismutans</name>
    <dbReference type="NCBI Taxonomy" id="999894"/>
    <lineage>
        <taxon>Bacteria</taxon>
        <taxon>Pseudomonadati</taxon>
        <taxon>Thermodesulfobacteriota</taxon>
        <taxon>Thermodesulfobacteria</taxon>
        <taxon>Thermodesulfobacteriales</taxon>
        <taxon>Thermodesulfobacteriaceae</taxon>
        <taxon>Thermosulfurimonas</taxon>
    </lineage>
</organism>
<proteinExistence type="inferred from homology"/>
<dbReference type="InterPro" id="IPR004441">
    <property type="entry name" value="rRNA_MeTrfase_TrmH"/>
</dbReference>
<gene>
    <name evidence="5" type="primary">rlmB</name>
    <name evidence="5" type="ORF">ENJ40_05810</name>
</gene>